<organism evidence="2 3">
    <name type="scientific">Rickenella mellea</name>
    <dbReference type="NCBI Taxonomy" id="50990"/>
    <lineage>
        <taxon>Eukaryota</taxon>
        <taxon>Fungi</taxon>
        <taxon>Dikarya</taxon>
        <taxon>Basidiomycota</taxon>
        <taxon>Agaricomycotina</taxon>
        <taxon>Agaricomycetes</taxon>
        <taxon>Hymenochaetales</taxon>
        <taxon>Rickenellaceae</taxon>
        <taxon>Rickenella</taxon>
    </lineage>
</organism>
<protein>
    <submittedName>
        <fullName evidence="2">Uncharacterized protein</fullName>
    </submittedName>
</protein>
<feature type="compositionally biased region" description="Gly residues" evidence="1">
    <location>
        <begin position="209"/>
        <end position="224"/>
    </location>
</feature>
<dbReference type="PANTHER" id="PTHR37450:SF1">
    <property type="entry name" value="CIPC PROTEIN"/>
    <property type="match status" value="1"/>
</dbReference>
<evidence type="ECO:0000313" key="2">
    <source>
        <dbReference type="EMBL" id="TDL14329.1"/>
    </source>
</evidence>
<reference evidence="2 3" key="1">
    <citation type="submission" date="2018-06" db="EMBL/GenBank/DDBJ databases">
        <title>A transcriptomic atlas of mushroom development highlights an independent origin of complex multicellularity.</title>
        <authorList>
            <consortium name="DOE Joint Genome Institute"/>
            <person name="Krizsan K."/>
            <person name="Almasi E."/>
            <person name="Merenyi Z."/>
            <person name="Sahu N."/>
            <person name="Viragh M."/>
            <person name="Koszo T."/>
            <person name="Mondo S."/>
            <person name="Kiss B."/>
            <person name="Balint B."/>
            <person name="Kues U."/>
            <person name="Barry K."/>
            <person name="Hegedus J.C."/>
            <person name="Henrissat B."/>
            <person name="Johnson J."/>
            <person name="Lipzen A."/>
            <person name="Ohm R."/>
            <person name="Nagy I."/>
            <person name="Pangilinan J."/>
            <person name="Yan J."/>
            <person name="Xiong Y."/>
            <person name="Grigoriev I.V."/>
            <person name="Hibbett D.S."/>
            <person name="Nagy L.G."/>
        </authorList>
    </citation>
    <scope>NUCLEOTIDE SEQUENCE [LARGE SCALE GENOMIC DNA]</scope>
    <source>
        <strain evidence="2 3">SZMC22713</strain>
    </source>
</reference>
<evidence type="ECO:0000256" key="1">
    <source>
        <dbReference type="SAM" id="MobiDB-lite"/>
    </source>
</evidence>
<proteinExistence type="predicted"/>
<accession>A0A4Y7PIF6</accession>
<dbReference type="EMBL" id="ML170353">
    <property type="protein sequence ID" value="TDL14329.1"/>
    <property type="molecule type" value="Genomic_DNA"/>
</dbReference>
<dbReference type="OrthoDB" id="9895617at2759"/>
<dbReference type="AlphaFoldDB" id="A0A4Y7PIF6"/>
<name>A0A4Y7PIF6_9AGAM</name>
<feature type="region of interest" description="Disordered" evidence="1">
    <location>
        <begin position="184"/>
        <end position="224"/>
    </location>
</feature>
<dbReference type="VEuPathDB" id="FungiDB:BD410DRAFT_797235"/>
<feature type="compositionally biased region" description="Gly residues" evidence="1">
    <location>
        <begin position="184"/>
        <end position="193"/>
    </location>
</feature>
<dbReference type="InterPro" id="IPR022234">
    <property type="entry name" value="DUF3759"/>
</dbReference>
<evidence type="ECO:0000313" key="3">
    <source>
        <dbReference type="Proteomes" id="UP000294933"/>
    </source>
</evidence>
<keyword evidence="3" id="KW-1185">Reference proteome</keyword>
<gene>
    <name evidence="2" type="ORF">BD410DRAFT_797235</name>
</gene>
<dbReference type="Pfam" id="PF12585">
    <property type="entry name" value="DUF3759"/>
    <property type="match status" value="1"/>
</dbReference>
<dbReference type="Proteomes" id="UP000294933">
    <property type="component" value="Unassembled WGS sequence"/>
</dbReference>
<sequence length="224" mass="23182">MGFFDNAYSYDDAAQHYQNIYHAPSHHKASFTHEAIAGAAGFAAMRAYESHLRATGEQPTHAVMKEILAGIAAAEVDKLVETKGLDYIDRHHVKKMAEHQAHHLAKHRYVENGVPTGGHHVALAEGGPAFEYNFNGGSPWGVQGCPSYGWGGQQGGGYGAPQGGYGGYGGAPYGGGAYPPPQPGYGGGYGAPPGYGQPPPPQGYYPGPNQGGYGGGGYGGGGGY</sequence>
<dbReference type="STRING" id="50990.A0A4Y7PIF6"/>
<dbReference type="PANTHER" id="PTHR37450">
    <property type="entry name" value="CIPC PROTEIN"/>
    <property type="match status" value="1"/>
</dbReference>